<feature type="transmembrane region" description="Helical" evidence="1">
    <location>
        <begin position="105"/>
        <end position="124"/>
    </location>
</feature>
<evidence type="ECO:0000313" key="3">
    <source>
        <dbReference type="Proteomes" id="UP001174932"/>
    </source>
</evidence>
<evidence type="ECO:0000256" key="1">
    <source>
        <dbReference type="SAM" id="Phobius"/>
    </source>
</evidence>
<dbReference type="EMBL" id="JAUOZU010000009">
    <property type="protein sequence ID" value="MDO6965143.1"/>
    <property type="molecule type" value="Genomic_DNA"/>
</dbReference>
<protein>
    <recommendedName>
        <fullName evidence="4">Transmembrane protein</fullName>
    </recommendedName>
</protein>
<comment type="caution">
    <text evidence="2">The sequence shown here is derived from an EMBL/GenBank/DDBJ whole genome shotgun (WGS) entry which is preliminary data.</text>
</comment>
<evidence type="ECO:0008006" key="4">
    <source>
        <dbReference type="Google" id="ProtNLM"/>
    </source>
</evidence>
<accession>A0ABT8YN36</accession>
<name>A0ABT8YN36_9HYPH</name>
<feature type="transmembrane region" description="Helical" evidence="1">
    <location>
        <begin position="162"/>
        <end position="180"/>
    </location>
</feature>
<feature type="transmembrane region" description="Helical" evidence="1">
    <location>
        <begin position="81"/>
        <end position="98"/>
    </location>
</feature>
<reference evidence="2" key="1">
    <citation type="journal article" date="2015" name="Int. J. Syst. Evol. Microbiol.">
        <title>Rhizobium alvei sp. nov., isolated from a freshwater river.</title>
        <authorList>
            <person name="Sheu S.Y."/>
            <person name="Huang H.W."/>
            <person name="Young C.C."/>
            <person name="Chen W.M."/>
        </authorList>
    </citation>
    <scope>NUCLEOTIDE SEQUENCE</scope>
    <source>
        <strain evidence="2">TNR-22</strain>
    </source>
</reference>
<organism evidence="2 3">
    <name type="scientific">Rhizobium alvei</name>
    <dbReference type="NCBI Taxonomy" id="1132659"/>
    <lineage>
        <taxon>Bacteria</taxon>
        <taxon>Pseudomonadati</taxon>
        <taxon>Pseudomonadota</taxon>
        <taxon>Alphaproteobacteria</taxon>
        <taxon>Hyphomicrobiales</taxon>
        <taxon>Rhizobiaceae</taxon>
        <taxon>Rhizobium/Agrobacterium group</taxon>
        <taxon>Rhizobium</taxon>
    </lineage>
</organism>
<keyword evidence="1" id="KW-1133">Transmembrane helix</keyword>
<evidence type="ECO:0000313" key="2">
    <source>
        <dbReference type="EMBL" id="MDO6965143.1"/>
    </source>
</evidence>
<keyword evidence="1" id="KW-0472">Membrane</keyword>
<feature type="transmembrane region" description="Helical" evidence="1">
    <location>
        <begin position="12"/>
        <end position="34"/>
    </location>
</feature>
<dbReference type="Proteomes" id="UP001174932">
    <property type="component" value="Unassembled WGS sequence"/>
</dbReference>
<gene>
    <name evidence="2" type="ORF">Q4481_14335</name>
</gene>
<reference evidence="2" key="2">
    <citation type="submission" date="2023-07" db="EMBL/GenBank/DDBJ databases">
        <authorList>
            <person name="Shen H."/>
        </authorList>
    </citation>
    <scope>NUCLEOTIDE SEQUENCE</scope>
    <source>
        <strain evidence="2">TNR-22</strain>
    </source>
</reference>
<proteinExistence type="predicted"/>
<sequence length="188" mass="20633">MIENSVWFRSTLYLVTALMVAVWLIMLGVTMPHLEALTGGLKVFDMRPTGYSFEEAKAILEGLGEAGRLYYADVQQGLDRVFPALIFLMVSGWQLLLARKFAMRGLRLPIWLVVLLLAINLAGANSDYSENSAVRAMLLAVPESITEGQVTGASAATIAKSLLNSLSYLLLLAMAGFYLFRRRSPRGG</sequence>
<dbReference type="RefSeq" id="WP_304377075.1">
    <property type="nucleotide sequence ID" value="NZ_JAUOZU010000009.1"/>
</dbReference>
<keyword evidence="3" id="KW-1185">Reference proteome</keyword>
<keyword evidence="1" id="KW-0812">Transmembrane</keyword>